<gene>
    <name evidence="8" type="ORF">EYB31_06070</name>
</gene>
<dbReference type="CDD" id="cd06225">
    <property type="entry name" value="HAMP"/>
    <property type="match status" value="1"/>
</dbReference>
<dbReference type="EMBL" id="SIRE01000004">
    <property type="protein sequence ID" value="TBL80787.1"/>
    <property type="molecule type" value="Genomic_DNA"/>
</dbReference>
<dbReference type="GO" id="GO:0006171">
    <property type="term" value="P:cAMP biosynthetic process"/>
    <property type="evidence" value="ECO:0007669"/>
    <property type="project" value="TreeGrafter"/>
</dbReference>
<dbReference type="SUPFAM" id="SSF158472">
    <property type="entry name" value="HAMP domain-like"/>
    <property type="match status" value="1"/>
</dbReference>
<keyword evidence="4 5" id="KW-0472">Membrane</keyword>
<protein>
    <submittedName>
        <fullName evidence="8">HAMP domain-containing protein</fullName>
    </submittedName>
</protein>
<dbReference type="Gene3D" id="2.130.10.10">
    <property type="entry name" value="YVTN repeat-like/Quinoprotein amine dehydrogenase"/>
    <property type="match status" value="1"/>
</dbReference>
<feature type="domain" description="Guanylate cyclase" evidence="6">
    <location>
        <begin position="667"/>
        <end position="793"/>
    </location>
</feature>
<feature type="transmembrane region" description="Helical" evidence="5">
    <location>
        <begin position="341"/>
        <end position="365"/>
    </location>
</feature>
<proteinExistence type="inferred from homology"/>
<dbReference type="SUPFAM" id="SSF101898">
    <property type="entry name" value="NHL repeat"/>
    <property type="match status" value="1"/>
</dbReference>
<dbReference type="AlphaFoldDB" id="A0A4Q9DUU3"/>
<feature type="domain" description="HAMP" evidence="7">
    <location>
        <begin position="575"/>
        <end position="627"/>
    </location>
</feature>
<dbReference type="GO" id="GO:0035556">
    <property type="term" value="P:intracellular signal transduction"/>
    <property type="evidence" value="ECO:0007669"/>
    <property type="project" value="InterPro"/>
</dbReference>
<dbReference type="Proteomes" id="UP000293142">
    <property type="component" value="Unassembled WGS sequence"/>
</dbReference>
<feature type="transmembrane region" description="Helical" evidence="5">
    <location>
        <begin position="555"/>
        <end position="578"/>
    </location>
</feature>
<keyword evidence="3" id="KW-1003">Cell membrane</keyword>
<dbReference type="InterPro" id="IPR050697">
    <property type="entry name" value="Adenylyl/Guanylyl_Cyclase_3/4"/>
</dbReference>
<keyword evidence="5" id="KW-0812">Transmembrane</keyword>
<dbReference type="Gene3D" id="6.10.340.10">
    <property type="match status" value="1"/>
</dbReference>
<evidence type="ECO:0000256" key="2">
    <source>
        <dbReference type="ARBA" id="ARBA00005381"/>
    </source>
</evidence>
<dbReference type="PANTHER" id="PTHR43081:SF1">
    <property type="entry name" value="ADENYLATE CYCLASE, TERMINAL-DIFFERENTIATION SPECIFIC"/>
    <property type="match status" value="1"/>
</dbReference>
<sequence length="918" mass="103019">MKTKFSFLLAATILVGVLLFVYSDAWSANPLQREAAYTNISRAITDPQGSVYMVTKSKNTLQKMTSSGDLVYSISSNTDAGPNTVQMFNSIAADDAGNAYVLVTTLDSFGLNVAGERILRISADGSSTSTLYTSATAQKDRLLRVGNIQSLSIKDGSLYFFLKDHNSASLLRLPSAAEAETGAEPQTVTTISMPENRYLNELTGNEQGRFFFTTKKGSLFSVTNGQAKQIYPLGSQNSLNFPIAIYTRDHANVYYIDHHSGAIMRLNAEQPDEPPQSLLTLQTLRSKYADLEWGDFTDVTVANGLITITTADNLVQLLPDGSISTVHSSFYYSWKLLGFKVGYWGLMALMLLLLLLDIRFVYVHLLKRKVSLLVKQLAVIIPVVLMSMIGLSYSVYSSFAGEMRNDTQRQLELLAGNGKYLVNGDNLERLMSPRDYMSGDYQAIKQRINELFSHAGSDRSGLYSTVYRYMNGSLYIVMDDDDSVTMFQPFALSSDNRRVLEQGAVVSGEWEDSSGQWMFALGPLFNSKGEIIGIYETGKDMAGINKMNVQIMTNVLKIISLIGLILLVVITLMTVYLLSSIQKLRRNVNLIASGEWDVKVQIRTRDEVAELGDRFNMMAESIRRYIQEVTKLSESYFRFVPQQFLKVLGRNNMTQVNLGEYQNRTMTILVCNMRQFPEFSGTLTTEENFRFINSFLKKFGPVIREYNGFTSRYLGPGMLTMFPNGSNYAIKAAVKMRATLQDYNDERSRAGYEPIDIGISIHSGDVMIGIIGEEQRMEGSVVSGEVQIALDLEKVSAKLGVTVLLTEETVRECGGRLPGNYRKLGGLQIDNEHKTIELYDLYEADPEHIRKLKHETKQQFETAVELYRNGRFYDAREQFVAVVKKNRYDLTAKLYFFACDEYFQQGVTTGWSSALKIS</sequence>
<dbReference type="Pfam" id="PF00672">
    <property type="entry name" value="HAMP"/>
    <property type="match status" value="1"/>
</dbReference>
<name>A0A4Q9DUU3_9BACL</name>
<evidence type="ECO:0000256" key="5">
    <source>
        <dbReference type="SAM" id="Phobius"/>
    </source>
</evidence>
<dbReference type="InterPro" id="IPR029787">
    <property type="entry name" value="Nucleotide_cyclase"/>
</dbReference>
<evidence type="ECO:0000256" key="1">
    <source>
        <dbReference type="ARBA" id="ARBA00004236"/>
    </source>
</evidence>
<dbReference type="PROSITE" id="PS50885">
    <property type="entry name" value="HAMP"/>
    <property type="match status" value="1"/>
</dbReference>
<dbReference type="GO" id="GO:0005886">
    <property type="term" value="C:plasma membrane"/>
    <property type="evidence" value="ECO:0007669"/>
    <property type="project" value="UniProtKB-SubCell"/>
</dbReference>
<dbReference type="Gene3D" id="3.30.70.1230">
    <property type="entry name" value="Nucleotide cyclase"/>
    <property type="match status" value="1"/>
</dbReference>
<dbReference type="SMART" id="SM00304">
    <property type="entry name" value="HAMP"/>
    <property type="match status" value="1"/>
</dbReference>
<dbReference type="Pfam" id="PF00211">
    <property type="entry name" value="Guanylate_cyc"/>
    <property type="match status" value="1"/>
</dbReference>
<keyword evidence="9" id="KW-1185">Reference proteome</keyword>
<reference evidence="8 9" key="1">
    <citation type="submission" date="2019-02" db="EMBL/GenBank/DDBJ databases">
        <title>Paenibacillus sp. nov., isolated from surface-sterilized tissue of Thalictrum simplex L.</title>
        <authorList>
            <person name="Tuo L."/>
        </authorList>
    </citation>
    <scope>NUCLEOTIDE SEQUENCE [LARGE SCALE GENOMIC DNA]</scope>
    <source>
        <strain evidence="8 9">N2SHLJ1</strain>
    </source>
</reference>
<evidence type="ECO:0000256" key="3">
    <source>
        <dbReference type="ARBA" id="ARBA00022475"/>
    </source>
</evidence>
<accession>A0A4Q9DUU3</accession>
<feature type="transmembrane region" description="Helical" evidence="5">
    <location>
        <begin position="377"/>
        <end position="396"/>
    </location>
</feature>
<evidence type="ECO:0000259" key="6">
    <source>
        <dbReference type="PROSITE" id="PS50125"/>
    </source>
</evidence>
<dbReference type="SUPFAM" id="SSF103190">
    <property type="entry name" value="Sensory domain-like"/>
    <property type="match status" value="1"/>
</dbReference>
<comment type="similarity">
    <text evidence="2">Belongs to the adenylyl cyclase class-3 family.</text>
</comment>
<dbReference type="RefSeq" id="WP_131012388.1">
    <property type="nucleotide sequence ID" value="NZ_SIRE01000004.1"/>
</dbReference>
<comment type="subcellular location">
    <subcellularLocation>
        <location evidence="1">Cell membrane</location>
    </subcellularLocation>
</comment>
<dbReference type="InterPro" id="IPR001054">
    <property type="entry name" value="A/G_cyclase"/>
</dbReference>
<organism evidence="8 9">
    <name type="scientific">Paenibacillus thalictri</name>
    <dbReference type="NCBI Taxonomy" id="2527873"/>
    <lineage>
        <taxon>Bacteria</taxon>
        <taxon>Bacillati</taxon>
        <taxon>Bacillota</taxon>
        <taxon>Bacilli</taxon>
        <taxon>Bacillales</taxon>
        <taxon>Paenibacillaceae</taxon>
        <taxon>Paenibacillus</taxon>
    </lineage>
</organism>
<comment type="caution">
    <text evidence="8">The sequence shown here is derived from an EMBL/GenBank/DDBJ whole genome shotgun (WGS) entry which is preliminary data.</text>
</comment>
<dbReference type="GO" id="GO:0004016">
    <property type="term" value="F:adenylate cyclase activity"/>
    <property type="evidence" value="ECO:0007669"/>
    <property type="project" value="UniProtKB-ARBA"/>
</dbReference>
<dbReference type="OrthoDB" id="337251at2"/>
<evidence type="ECO:0000256" key="4">
    <source>
        <dbReference type="ARBA" id="ARBA00023136"/>
    </source>
</evidence>
<dbReference type="CDD" id="cd07302">
    <property type="entry name" value="CHD"/>
    <property type="match status" value="1"/>
</dbReference>
<keyword evidence="5" id="KW-1133">Transmembrane helix</keyword>
<dbReference type="InterPro" id="IPR015943">
    <property type="entry name" value="WD40/YVTN_repeat-like_dom_sf"/>
</dbReference>
<evidence type="ECO:0000313" key="8">
    <source>
        <dbReference type="EMBL" id="TBL80787.1"/>
    </source>
</evidence>
<dbReference type="PANTHER" id="PTHR43081">
    <property type="entry name" value="ADENYLATE CYCLASE, TERMINAL-DIFFERENTIATION SPECIFIC-RELATED"/>
    <property type="match status" value="1"/>
</dbReference>
<dbReference type="SUPFAM" id="SSF55073">
    <property type="entry name" value="Nucleotide cyclase"/>
    <property type="match status" value="1"/>
</dbReference>
<dbReference type="PROSITE" id="PS50125">
    <property type="entry name" value="GUANYLATE_CYCLASE_2"/>
    <property type="match status" value="1"/>
</dbReference>
<dbReference type="InterPro" id="IPR003660">
    <property type="entry name" value="HAMP_dom"/>
</dbReference>
<evidence type="ECO:0000259" key="7">
    <source>
        <dbReference type="PROSITE" id="PS50885"/>
    </source>
</evidence>
<evidence type="ECO:0000313" key="9">
    <source>
        <dbReference type="Proteomes" id="UP000293142"/>
    </source>
</evidence>
<dbReference type="InterPro" id="IPR029151">
    <property type="entry name" value="Sensor-like_sf"/>
</dbReference>